<dbReference type="InterPro" id="IPR018392">
    <property type="entry name" value="LysM"/>
</dbReference>
<sequence length="133" mass="15145">MESYAIQIPVQPRDNNLRSISLLYNVSITELKRINRIGQETEFFALQFIKIPTQRNSALAERLLREVPGAQVVESSFSKMGWSFHYQEEWEGQGLGVGTTSPLESESEEGNSLDKSTKRYLMNQHSLPTLTSH</sequence>
<reference evidence="3" key="1">
    <citation type="submission" date="2014-05" db="EMBL/GenBank/DDBJ databases">
        <authorList>
            <person name="Chronopoulou M."/>
        </authorList>
    </citation>
    <scope>NUCLEOTIDE SEQUENCE</scope>
    <source>
        <tissue evidence="3">Whole organism</tissue>
    </source>
</reference>
<dbReference type="OrthoDB" id="538216at2759"/>
<dbReference type="PROSITE" id="PS51782">
    <property type="entry name" value="LYSM"/>
    <property type="match status" value="1"/>
</dbReference>
<accession>A0A0K2V5F7</accession>
<evidence type="ECO:0000313" key="3">
    <source>
        <dbReference type="EMBL" id="CDW45357.1"/>
    </source>
</evidence>
<dbReference type="InterPro" id="IPR036779">
    <property type="entry name" value="LysM_dom_sf"/>
</dbReference>
<dbReference type="AlphaFoldDB" id="A0A0K2V5F7"/>
<organism evidence="3">
    <name type="scientific">Lepeophtheirus salmonis</name>
    <name type="common">Salmon louse</name>
    <name type="synonym">Caligus salmonis</name>
    <dbReference type="NCBI Taxonomy" id="72036"/>
    <lineage>
        <taxon>Eukaryota</taxon>
        <taxon>Metazoa</taxon>
        <taxon>Ecdysozoa</taxon>
        <taxon>Arthropoda</taxon>
        <taxon>Crustacea</taxon>
        <taxon>Multicrustacea</taxon>
        <taxon>Hexanauplia</taxon>
        <taxon>Copepoda</taxon>
        <taxon>Siphonostomatoida</taxon>
        <taxon>Caligidae</taxon>
        <taxon>Lepeophtheirus</taxon>
    </lineage>
</organism>
<protein>
    <submittedName>
        <fullName evidence="3">LysM and putative peptidoglycanbinding domaincontaining protein 4like [Haplochromis burtoni]</fullName>
    </submittedName>
</protein>
<evidence type="ECO:0000256" key="1">
    <source>
        <dbReference type="SAM" id="MobiDB-lite"/>
    </source>
</evidence>
<evidence type="ECO:0000259" key="2">
    <source>
        <dbReference type="PROSITE" id="PS51782"/>
    </source>
</evidence>
<feature type="domain" description="LysM" evidence="2">
    <location>
        <begin position="6"/>
        <end position="51"/>
    </location>
</feature>
<proteinExistence type="predicted"/>
<dbReference type="EMBL" id="HACA01027995">
    <property type="protein sequence ID" value="CDW45356.1"/>
    <property type="molecule type" value="Transcribed_RNA"/>
</dbReference>
<dbReference type="Gene3D" id="3.10.350.10">
    <property type="entry name" value="LysM domain"/>
    <property type="match status" value="1"/>
</dbReference>
<feature type="region of interest" description="Disordered" evidence="1">
    <location>
        <begin position="95"/>
        <end position="118"/>
    </location>
</feature>
<dbReference type="EMBL" id="HACA01027996">
    <property type="protein sequence ID" value="CDW45357.1"/>
    <property type="molecule type" value="Transcribed_RNA"/>
</dbReference>
<name>A0A0K2V5F7_LEPSM</name>